<name>A0ABN0WJG3_9BACI</name>
<comment type="caution">
    <text evidence="1">The sequence shown here is derived from an EMBL/GenBank/DDBJ whole genome shotgun (WGS) entry which is preliminary data.</text>
</comment>
<evidence type="ECO:0000313" key="2">
    <source>
        <dbReference type="Proteomes" id="UP001500782"/>
    </source>
</evidence>
<dbReference type="RefSeq" id="WP_343801274.1">
    <property type="nucleotide sequence ID" value="NZ_BAAADJ010000057.1"/>
</dbReference>
<proteinExistence type="predicted"/>
<dbReference type="EMBL" id="BAAADJ010000057">
    <property type="protein sequence ID" value="GAA0339810.1"/>
    <property type="molecule type" value="Genomic_DNA"/>
</dbReference>
<keyword evidence="2" id="KW-1185">Reference proteome</keyword>
<gene>
    <name evidence="1" type="ORF">GCM10008967_32720</name>
</gene>
<accession>A0ABN0WJG3</accession>
<protein>
    <submittedName>
        <fullName evidence="1">Uncharacterized protein</fullName>
    </submittedName>
</protein>
<evidence type="ECO:0000313" key="1">
    <source>
        <dbReference type="EMBL" id="GAA0339810.1"/>
    </source>
</evidence>
<dbReference type="Proteomes" id="UP001500782">
    <property type="component" value="Unassembled WGS sequence"/>
</dbReference>
<reference evidence="1 2" key="1">
    <citation type="journal article" date="2019" name="Int. J. Syst. Evol. Microbiol.">
        <title>The Global Catalogue of Microorganisms (GCM) 10K type strain sequencing project: providing services to taxonomists for standard genome sequencing and annotation.</title>
        <authorList>
            <consortium name="The Broad Institute Genomics Platform"/>
            <consortium name="The Broad Institute Genome Sequencing Center for Infectious Disease"/>
            <person name="Wu L."/>
            <person name="Ma J."/>
        </authorList>
    </citation>
    <scope>NUCLEOTIDE SEQUENCE [LARGE SCALE GENOMIC DNA]</scope>
    <source>
        <strain evidence="1 2">JCM 9731</strain>
    </source>
</reference>
<organism evidence="1 2">
    <name type="scientific">Bacillus carboniphilus</name>
    <dbReference type="NCBI Taxonomy" id="86663"/>
    <lineage>
        <taxon>Bacteria</taxon>
        <taxon>Bacillati</taxon>
        <taxon>Bacillota</taxon>
        <taxon>Bacilli</taxon>
        <taxon>Bacillales</taxon>
        <taxon>Bacillaceae</taxon>
        <taxon>Bacillus</taxon>
    </lineage>
</organism>
<sequence>MAKANNGGPHQIQYSIWATKTDEKYKEQVQRYVKNRRKNEDNSNEDF</sequence>